<sequence>MQSGPTRRWRSGRWMLLGWLGLAGFGCSDDSVTVTDTLGGTSTGTTASTDTTSGDVPTTTQPPTTTEGGMTLGTEGTSTTTPTTDPTVGTTTTTGTSTTGDSTSTGDTDDTTGAEVVGRTVSQTVNAGHLVQSPNFRLVFTMGQPTQNQGTTSSPNFKLRGGLVGANGSPP</sequence>
<comment type="caution">
    <text evidence="3">The sequence shown here is derived from an EMBL/GenBank/DDBJ whole genome shotgun (WGS) entry which is preliminary data.</text>
</comment>
<reference evidence="3 4" key="1">
    <citation type="submission" date="2022-11" db="EMBL/GenBank/DDBJ databases">
        <title>Minimal conservation of predation-associated metabolite biosynthetic gene clusters underscores biosynthetic potential of Myxococcota including descriptions for ten novel species: Archangium lansinium sp. nov., Myxococcus landrumus sp. nov., Nannocystis bai.</title>
        <authorList>
            <person name="Ahearne A."/>
            <person name="Stevens C."/>
            <person name="Dowd S."/>
        </authorList>
    </citation>
    <scope>NUCLEOTIDE SEQUENCE [LARGE SCALE GENOMIC DNA]</scope>
    <source>
        <strain evidence="3 4">NCELM</strain>
    </source>
</reference>
<protein>
    <recommendedName>
        <fullName evidence="5">Lipoprotein</fullName>
    </recommendedName>
</protein>
<organism evidence="3 4">
    <name type="scientific">Nannocystis radixulma</name>
    <dbReference type="NCBI Taxonomy" id="2995305"/>
    <lineage>
        <taxon>Bacteria</taxon>
        <taxon>Pseudomonadati</taxon>
        <taxon>Myxococcota</taxon>
        <taxon>Polyangia</taxon>
        <taxon>Nannocystales</taxon>
        <taxon>Nannocystaceae</taxon>
        <taxon>Nannocystis</taxon>
    </lineage>
</organism>
<keyword evidence="2" id="KW-0732">Signal</keyword>
<name>A0ABT5BAA1_9BACT</name>
<keyword evidence="4" id="KW-1185">Reference proteome</keyword>
<dbReference type="PROSITE" id="PS51257">
    <property type="entry name" value="PROKAR_LIPOPROTEIN"/>
    <property type="match status" value="1"/>
</dbReference>
<evidence type="ECO:0008006" key="5">
    <source>
        <dbReference type="Google" id="ProtNLM"/>
    </source>
</evidence>
<gene>
    <name evidence="3" type="ORF">POL58_23050</name>
</gene>
<dbReference type="RefSeq" id="WP_272000474.1">
    <property type="nucleotide sequence ID" value="NZ_JAQNDN010000013.1"/>
</dbReference>
<feature type="compositionally biased region" description="Low complexity" evidence="1">
    <location>
        <begin position="39"/>
        <end position="106"/>
    </location>
</feature>
<evidence type="ECO:0000256" key="1">
    <source>
        <dbReference type="SAM" id="MobiDB-lite"/>
    </source>
</evidence>
<evidence type="ECO:0000313" key="4">
    <source>
        <dbReference type="Proteomes" id="UP001217838"/>
    </source>
</evidence>
<evidence type="ECO:0000313" key="3">
    <source>
        <dbReference type="EMBL" id="MDC0670653.1"/>
    </source>
</evidence>
<feature type="compositionally biased region" description="Polar residues" evidence="1">
    <location>
        <begin position="145"/>
        <end position="156"/>
    </location>
</feature>
<feature type="signal peptide" evidence="2">
    <location>
        <begin position="1"/>
        <end position="28"/>
    </location>
</feature>
<proteinExistence type="predicted"/>
<feature type="chain" id="PRO_5045879382" description="Lipoprotein" evidence="2">
    <location>
        <begin position="29"/>
        <end position="171"/>
    </location>
</feature>
<dbReference type="Proteomes" id="UP001217838">
    <property type="component" value="Unassembled WGS sequence"/>
</dbReference>
<dbReference type="EMBL" id="JAQNDN010000013">
    <property type="protein sequence ID" value="MDC0670653.1"/>
    <property type="molecule type" value="Genomic_DNA"/>
</dbReference>
<feature type="region of interest" description="Disordered" evidence="1">
    <location>
        <begin position="145"/>
        <end position="171"/>
    </location>
</feature>
<feature type="region of interest" description="Disordered" evidence="1">
    <location>
        <begin position="39"/>
        <end position="113"/>
    </location>
</feature>
<evidence type="ECO:0000256" key="2">
    <source>
        <dbReference type="SAM" id="SignalP"/>
    </source>
</evidence>
<accession>A0ABT5BAA1</accession>